<evidence type="ECO:0000256" key="1">
    <source>
        <dbReference type="ARBA" id="ARBA00023015"/>
    </source>
</evidence>
<keyword evidence="2 3" id="KW-0804">Transcription</keyword>
<keyword evidence="1 3" id="KW-0805">Transcription regulation</keyword>
<evidence type="ECO:0000256" key="2">
    <source>
        <dbReference type="ARBA" id="ARBA00023163"/>
    </source>
</evidence>
<dbReference type="EMBL" id="JBGCUO010000001">
    <property type="protein sequence ID" value="MEY1660910.1"/>
    <property type="molecule type" value="Genomic_DNA"/>
</dbReference>
<evidence type="ECO:0000256" key="3">
    <source>
        <dbReference type="RuleBase" id="RU004409"/>
    </source>
</evidence>
<comment type="caution">
    <text evidence="4">The sequence shown here is derived from an EMBL/GenBank/DDBJ whole genome shotgun (WGS) entry which is preliminary data.</text>
</comment>
<name>A0ABV4AE37_9GAMM</name>
<accession>A0ABV4AE37</accession>
<protein>
    <submittedName>
        <fullName evidence="4">Rsd/AlgQ family anti-sigma factor</fullName>
    </submittedName>
</protein>
<sequence length="160" mass="18108">MYAATAPRATALHRTDTLVQSWLFERQQLTALLCTLPDLHNQDALMAPAQQAHLVGFCEALMDYISAGHFEIYRRIIHQSLPLYPEDARWVLDTMDLIDASTDAALAFNDQLDQQLAQGGSDSRLVLQLAALVQCLEQRFGLEDQLIRRCHLRDHAATRH</sequence>
<comment type="similarity">
    <text evidence="3">Belongs to the Rsd/AlgQ family.</text>
</comment>
<proteinExistence type="inferred from homology"/>
<evidence type="ECO:0000313" key="5">
    <source>
        <dbReference type="Proteomes" id="UP001562065"/>
    </source>
</evidence>
<gene>
    <name evidence="4" type="ORF">AB5I84_01980</name>
</gene>
<dbReference type="Pfam" id="PF04353">
    <property type="entry name" value="Rsd_AlgQ"/>
    <property type="match status" value="1"/>
</dbReference>
<dbReference type="InterPro" id="IPR007448">
    <property type="entry name" value="Sigma70_reg_Rsd_AlgQ"/>
</dbReference>
<keyword evidence="5" id="KW-1185">Reference proteome</keyword>
<dbReference type="InterPro" id="IPR038309">
    <property type="entry name" value="Rsd/AlgQ_sf"/>
</dbReference>
<dbReference type="RefSeq" id="WP_369454150.1">
    <property type="nucleotide sequence ID" value="NZ_JBGCUO010000001.1"/>
</dbReference>
<dbReference type="Proteomes" id="UP001562065">
    <property type="component" value="Unassembled WGS sequence"/>
</dbReference>
<reference evidence="4 5" key="1">
    <citation type="submission" date="2024-07" db="EMBL/GenBank/DDBJ databases">
        <authorList>
            <person name="Ren Q."/>
        </authorList>
    </citation>
    <scope>NUCLEOTIDE SEQUENCE [LARGE SCALE GENOMIC DNA]</scope>
    <source>
        <strain evidence="4 5">REN37</strain>
    </source>
</reference>
<evidence type="ECO:0000313" key="4">
    <source>
        <dbReference type="EMBL" id="MEY1660910.1"/>
    </source>
</evidence>
<dbReference type="Gene3D" id="1.20.120.1370">
    <property type="entry name" value="Regulator of RNA polymerase sigma(70) subunit, domain 4"/>
    <property type="match status" value="1"/>
</dbReference>
<organism evidence="4 5">
    <name type="scientific">Isoalcanivorax beigongshangi</name>
    <dbReference type="NCBI Taxonomy" id="3238810"/>
    <lineage>
        <taxon>Bacteria</taxon>
        <taxon>Pseudomonadati</taxon>
        <taxon>Pseudomonadota</taxon>
        <taxon>Gammaproteobacteria</taxon>
        <taxon>Oceanospirillales</taxon>
        <taxon>Alcanivoracaceae</taxon>
        <taxon>Isoalcanivorax</taxon>
    </lineage>
</organism>